<gene>
    <name evidence="2" type="ORF">ERS852491_03729</name>
</gene>
<dbReference type="Proteomes" id="UP000095544">
    <property type="component" value="Unassembled WGS sequence"/>
</dbReference>
<dbReference type="InterPro" id="IPR001387">
    <property type="entry name" value="Cro/C1-type_HTH"/>
</dbReference>
<dbReference type="RefSeq" id="WP_055154629.1">
    <property type="nucleotide sequence ID" value="NZ_CYZU01000043.1"/>
</dbReference>
<name>A0A174J2F0_9FIRM</name>
<dbReference type="GO" id="GO:0003677">
    <property type="term" value="F:DNA binding"/>
    <property type="evidence" value="ECO:0007669"/>
    <property type="project" value="InterPro"/>
</dbReference>
<dbReference type="InterPro" id="IPR010982">
    <property type="entry name" value="Lambda_DNA-bd_dom_sf"/>
</dbReference>
<dbReference type="EMBL" id="CYZU01000043">
    <property type="protein sequence ID" value="CUO92416.1"/>
    <property type="molecule type" value="Genomic_DNA"/>
</dbReference>
<protein>
    <recommendedName>
        <fullName evidence="1">HTH cro/C1-type domain-containing protein</fullName>
    </recommendedName>
</protein>
<dbReference type="PROSITE" id="PS50943">
    <property type="entry name" value="HTH_CROC1"/>
    <property type="match status" value="1"/>
</dbReference>
<evidence type="ECO:0000259" key="1">
    <source>
        <dbReference type="PROSITE" id="PS50943"/>
    </source>
</evidence>
<proteinExistence type="predicted"/>
<sequence>MILNQIEKWCHENNTSISALEKACKLGNATIRCWDTSTPRIDTLQKVSKVTGIPIENLLEEETG</sequence>
<dbReference type="AlphaFoldDB" id="A0A174J2F0"/>
<dbReference type="Gene3D" id="1.10.260.40">
    <property type="entry name" value="lambda repressor-like DNA-binding domains"/>
    <property type="match status" value="1"/>
</dbReference>
<evidence type="ECO:0000313" key="2">
    <source>
        <dbReference type="EMBL" id="CUO92416.1"/>
    </source>
</evidence>
<evidence type="ECO:0000313" key="3">
    <source>
        <dbReference type="Proteomes" id="UP000095544"/>
    </source>
</evidence>
<dbReference type="OrthoDB" id="1653613at2"/>
<reference evidence="2 3" key="1">
    <citation type="submission" date="2015-09" db="EMBL/GenBank/DDBJ databases">
        <authorList>
            <consortium name="Pathogen Informatics"/>
        </authorList>
    </citation>
    <scope>NUCLEOTIDE SEQUENCE [LARGE SCALE GENOMIC DNA]</scope>
    <source>
        <strain evidence="2 3">2789STDY5834876</strain>
    </source>
</reference>
<accession>A0A174J2F0</accession>
<feature type="domain" description="HTH cro/C1-type" evidence="1">
    <location>
        <begin position="37"/>
        <end position="58"/>
    </location>
</feature>
<organism evidence="2 3">
    <name type="scientific">Faecalicatena contorta</name>
    <dbReference type="NCBI Taxonomy" id="39482"/>
    <lineage>
        <taxon>Bacteria</taxon>
        <taxon>Bacillati</taxon>
        <taxon>Bacillota</taxon>
        <taxon>Clostridia</taxon>
        <taxon>Lachnospirales</taxon>
        <taxon>Lachnospiraceae</taxon>
        <taxon>Faecalicatena</taxon>
    </lineage>
</organism>
<dbReference type="STRING" id="39482.ERS852491_03729"/>